<dbReference type="EMBL" id="RAQO01000013">
    <property type="protein sequence ID" value="RKF12823.1"/>
    <property type="molecule type" value="Genomic_DNA"/>
</dbReference>
<comment type="subcellular location">
    <subcellularLocation>
        <location evidence="1 9">Cell inner membrane</location>
        <topology evidence="1 9">Single-pass membrane protein</topology>
    </subcellularLocation>
</comment>
<comment type="caution">
    <text evidence="13">The sequence shown here is derived from an EMBL/GenBank/DDBJ whole genome shotgun (WGS) entry which is preliminary data.</text>
</comment>
<organism evidence="13 14">
    <name type="scientific">Alginatibacterium sediminis</name>
    <dbReference type="NCBI Taxonomy" id="2164068"/>
    <lineage>
        <taxon>Bacteria</taxon>
        <taxon>Pseudomonadati</taxon>
        <taxon>Pseudomonadota</taxon>
        <taxon>Gammaproteobacteria</taxon>
        <taxon>Alteromonadales</taxon>
        <taxon>Alteromonadaceae</taxon>
        <taxon>Alginatibacterium</taxon>
    </lineage>
</organism>
<dbReference type="PROSITE" id="PS00543">
    <property type="entry name" value="HLYD_FAMILY"/>
    <property type="match status" value="1"/>
</dbReference>
<comment type="similarity">
    <text evidence="2 9">Belongs to the membrane fusion protein (MFP) (TC 8.A.1) family.</text>
</comment>
<keyword evidence="14" id="KW-1185">Reference proteome</keyword>
<dbReference type="PRINTS" id="PR01490">
    <property type="entry name" value="RTXTOXIND"/>
</dbReference>
<accession>A0A420E5H1</accession>
<dbReference type="OrthoDB" id="9775513at2"/>
<dbReference type="Gene3D" id="2.40.50.100">
    <property type="match status" value="1"/>
</dbReference>
<keyword evidence="7 9" id="KW-1133">Transmembrane helix</keyword>
<evidence type="ECO:0000313" key="14">
    <source>
        <dbReference type="Proteomes" id="UP000286482"/>
    </source>
</evidence>
<dbReference type="Pfam" id="PF26002">
    <property type="entry name" value="Beta-barrel_AprE"/>
    <property type="match status" value="1"/>
</dbReference>
<evidence type="ECO:0000256" key="8">
    <source>
        <dbReference type="ARBA" id="ARBA00023136"/>
    </source>
</evidence>
<dbReference type="NCBIfam" id="TIGR01843">
    <property type="entry name" value="type_I_hlyD"/>
    <property type="match status" value="1"/>
</dbReference>
<evidence type="ECO:0000256" key="4">
    <source>
        <dbReference type="ARBA" id="ARBA00022475"/>
    </source>
</evidence>
<reference evidence="13 14" key="1">
    <citation type="submission" date="2018-09" db="EMBL/GenBank/DDBJ databases">
        <authorList>
            <person name="Wang Z."/>
        </authorList>
    </citation>
    <scope>NUCLEOTIDE SEQUENCE [LARGE SCALE GENOMIC DNA]</scope>
    <source>
        <strain evidence="13 14">ALS 81</strain>
    </source>
</reference>
<evidence type="ECO:0000256" key="9">
    <source>
        <dbReference type="RuleBase" id="RU365093"/>
    </source>
</evidence>
<feature type="transmembrane region" description="Helical" evidence="9">
    <location>
        <begin position="32"/>
        <end position="50"/>
    </location>
</feature>
<dbReference type="InterPro" id="IPR010129">
    <property type="entry name" value="T1SS_HlyD"/>
</dbReference>
<evidence type="ECO:0000256" key="3">
    <source>
        <dbReference type="ARBA" id="ARBA00022448"/>
    </source>
</evidence>
<feature type="domain" description="AprE-like long alpha-helical hairpin" evidence="11">
    <location>
        <begin position="158"/>
        <end position="308"/>
    </location>
</feature>
<evidence type="ECO:0000313" key="13">
    <source>
        <dbReference type="EMBL" id="RKF12823.1"/>
    </source>
</evidence>
<feature type="domain" description="AprE-like beta-barrel" evidence="12">
    <location>
        <begin position="351"/>
        <end position="440"/>
    </location>
</feature>
<dbReference type="InterPro" id="IPR058781">
    <property type="entry name" value="HH_AprE-like"/>
</dbReference>
<evidence type="ECO:0000259" key="11">
    <source>
        <dbReference type="Pfam" id="PF25994"/>
    </source>
</evidence>
<dbReference type="PANTHER" id="PTHR30386">
    <property type="entry name" value="MEMBRANE FUSION SUBUNIT OF EMRAB-TOLC MULTIDRUG EFFLUX PUMP"/>
    <property type="match status" value="1"/>
</dbReference>
<keyword evidence="3 9" id="KW-0813">Transport</keyword>
<dbReference type="RefSeq" id="WP_120356830.1">
    <property type="nucleotide sequence ID" value="NZ_RAQO01000013.1"/>
</dbReference>
<evidence type="ECO:0000256" key="6">
    <source>
        <dbReference type="ARBA" id="ARBA00022692"/>
    </source>
</evidence>
<keyword evidence="8 9" id="KW-0472">Membrane</keyword>
<dbReference type="Pfam" id="PF25994">
    <property type="entry name" value="HH_AprE"/>
    <property type="match status" value="1"/>
</dbReference>
<evidence type="ECO:0000256" key="2">
    <source>
        <dbReference type="ARBA" id="ARBA00009477"/>
    </source>
</evidence>
<keyword evidence="10" id="KW-0175">Coiled coil</keyword>
<keyword evidence="4 9" id="KW-1003">Cell membrane</keyword>
<protein>
    <recommendedName>
        <fullName evidence="9">Membrane fusion protein (MFP) family protein</fullName>
    </recommendedName>
</protein>
<dbReference type="InterPro" id="IPR006144">
    <property type="entry name" value="Secretion_HlyD_CS"/>
</dbReference>
<sequence>MSKAKTPSRKELLYIDDINAAMLQRSTRRSRLVVYLVCLFFAAILGWAYYAELDEVTVGSGKVIPSQQLQVIQNLEGGIVKEVFVREGQNVERGEQLLRIDDTRFASDFRERAQKLNDLIGDLARQNALLESVVVDSSIEDSQWKQQVRIEEVDLESQPQFAQLSELEKSRQLSQLATEQRRLRNALFIADQTIDSKHQEIIEQESRVSHFQRSLNLVSQELSITAPLADEGVVSKVDVLKLRRQANELRSELESVKLLLPKLSNELSGAIFQRQDLALSYLSETQIARSLTQAELSSLTEGQAGLKDRVERTVVESPVAGTVKKIFTNTVGGVVQPGMSLMEIVPTEDNLLIEAKIQPKDIAFLRPGLHTVVKFSAYDFSIYGGLDGTLEHISADTIVDEEGNSFYLVRVRTEQSELSKGEQKLPIIPGMLSSVDIITGKKTVLDYLLKPILKAKQNALRER</sequence>
<dbReference type="GO" id="GO:0009306">
    <property type="term" value="P:protein secretion"/>
    <property type="evidence" value="ECO:0007669"/>
    <property type="project" value="InterPro"/>
</dbReference>
<evidence type="ECO:0000256" key="1">
    <source>
        <dbReference type="ARBA" id="ARBA00004377"/>
    </source>
</evidence>
<dbReference type="SUPFAM" id="SSF111369">
    <property type="entry name" value="HlyD-like secretion proteins"/>
    <property type="match status" value="1"/>
</dbReference>
<dbReference type="GO" id="GO:0005886">
    <property type="term" value="C:plasma membrane"/>
    <property type="evidence" value="ECO:0007669"/>
    <property type="project" value="UniProtKB-SubCell"/>
</dbReference>
<dbReference type="PANTHER" id="PTHR30386:SF26">
    <property type="entry name" value="TRANSPORT PROTEIN COMB"/>
    <property type="match status" value="1"/>
</dbReference>
<gene>
    <name evidence="13" type="ORF">DBZ36_20395</name>
</gene>
<dbReference type="InterPro" id="IPR050739">
    <property type="entry name" value="MFP"/>
</dbReference>
<evidence type="ECO:0000256" key="10">
    <source>
        <dbReference type="SAM" id="Coils"/>
    </source>
</evidence>
<dbReference type="InterPro" id="IPR058982">
    <property type="entry name" value="Beta-barrel_AprE"/>
</dbReference>
<evidence type="ECO:0000256" key="7">
    <source>
        <dbReference type="ARBA" id="ARBA00022989"/>
    </source>
</evidence>
<evidence type="ECO:0000259" key="12">
    <source>
        <dbReference type="Pfam" id="PF26002"/>
    </source>
</evidence>
<dbReference type="Proteomes" id="UP000286482">
    <property type="component" value="Unassembled WGS sequence"/>
</dbReference>
<keyword evidence="5 9" id="KW-0997">Cell inner membrane</keyword>
<dbReference type="AlphaFoldDB" id="A0A420E5H1"/>
<name>A0A420E5H1_9ALTE</name>
<feature type="coiled-coil region" evidence="10">
    <location>
        <begin position="239"/>
        <end position="266"/>
    </location>
</feature>
<proteinExistence type="inferred from homology"/>
<evidence type="ECO:0000256" key="5">
    <source>
        <dbReference type="ARBA" id="ARBA00022519"/>
    </source>
</evidence>
<keyword evidence="6 9" id="KW-0812">Transmembrane</keyword>
<dbReference type="Gene3D" id="2.40.30.170">
    <property type="match status" value="1"/>
</dbReference>